<dbReference type="InterPro" id="IPR016137">
    <property type="entry name" value="RGS"/>
</dbReference>
<proteinExistence type="predicted"/>
<keyword evidence="2" id="KW-0812">Transmembrane</keyword>
<feature type="region of interest" description="Disordered" evidence="1">
    <location>
        <begin position="82"/>
        <end position="114"/>
    </location>
</feature>
<dbReference type="InterPro" id="IPR044926">
    <property type="entry name" value="RGS_subdomain_2"/>
</dbReference>
<dbReference type="GO" id="GO:0005886">
    <property type="term" value="C:plasma membrane"/>
    <property type="evidence" value="ECO:0007669"/>
    <property type="project" value="TreeGrafter"/>
</dbReference>
<protein>
    <submittedName>
        <fullName evidence="4">Protein rax1-like protein</fullName>
    </submittedName>
</protein>
<dbReference type="SMART" id="SM00315">
    <property type="entry name" value="RGS"/>
    <property type="match status" value="1"/>
</dbReference>
<feature type="transmembrane region" description="Helical" evidence="2">
    <location>
        <begin position="278"/>
        <end position="303"/>
    </location>
</feature>
<evidence type="ECO:0000256" key="1">
    <source>
        <dbReference type="SAM" id="MobiDB-lite"/>
    </source>
</evidence>
<keyword evidence="2" id="KW-0472">Membrane</keyword>
<feature type="compositionally biased region" description="Low complexity" evidence="1">
    <location>
        <begin position="182"/>
        <end position="192"/>
    </location>
</feature>
<dbReference type="PROSITE" id="PS50132">
    <property type="entry name" value="RGS"/>
    <property type="match status" value="1"/>
</dbReference>
<dbReference type="InterPro" id="IPR052246">
    <property type="entry name" value="Cell_Polariz_PKAAnc"/>
</dbReference>
<dbReference type="Proteomes" id="UP001303373">
    <property type="component" value="Chromosome 14"/>
</dbReference>
<dbReference type="InterPro" id="IPR036305">
    <property type="entry name" value="RGS_sf"/>
</dbReference>
<keyword evidence="5" id="KW-1185">Reference proteome</keyword>
<dbReference type="PANTHER" id="PTHR13155">
    <property type="entry name" value="A-KINASE ANCHOR PROTEINS"/>
    <property type="match status" value="1"/>
</dbReference>
<dbReference type="Gene3D" id="1.10.167.10">
    <property type="entry name" value="Regulator of G-protein Signalling 4, domain 2"/>
    <property type="match status" value="1"/>
</dbReference>
<evidence type="ECO:0000259" key="3">
    <source>
        <dbReference type="PROSITE" id="PS50132"/>
    </source>
</evidence>
<dbReference type="EMBL" id="CP138593">
    <property type="protein sequence ID" value="WPH04886.1"/>
    <property type="molecule type" value="Genomic_DNA"/>
</dbReference>
<evidence type="ECO:0000313" key="5">
    <source>
        <dbReference type="Proteomes" id="UP001303373"/>
    </source>
</evidence>
<keyword evidence="2" id="KW-1133">Transmembrane helix</keyword>
<dbReference type="SUPFAM" id="SSF48097">
    <property type="entry name" value="Regulator of G-protein signaling, RGS"/>
    <property type="match status" value="1"/>
</dbReference>
<name>A0AAQ3MD81_9PEZI</name>
<reference evidence="4 5" key="1">
    <citation type="submission" date="2023-11" db="EMBL/GenBank/DDBJ databases">
        <title>An acidophilic fungus is an integral part of prey digestion in a carnivorous sundew plant.</title>
        <authorList>
            <person name="Tsai I.J."/>
        </authorList>
    </citation>
    <scope>NUCLEOTIDE SEQUENCE [LARGE SCALE GENOMIC DNA]</scope>
    <source>
        <strain evidence="4">169a</strain>
    </source>
</reference>
<dbReference type="CDD" id="cd07440">
    <property type="entry name" value="RGS"/>
    <property type="match status" value="1"/>
</dbReference>
<evidence type="ECO:0000313" key="4">
    <source>
        <dbReference type="EMBL" id="WPH04886.1"/>
    </source>
</evidence>
<gene>
    <name evidence="4" type="ORF">R9X50_00778300</name>
</gene>
<feature type="region of interest" description="Disordered" evidence="1">
    <location>
        <begin position="136"/>
        <end position="194"/>
    </location>
</feature>
<feature type="domain" description="RGS" evidence="3">
    <location>
        <begin position="204"/>
        <end position="274"/>
    </location>
</feature>
<organism evidence="4 5">
    <name type="scientific">Acrodontium crateriforme</name>
    <dbReference type="NCBI Taxonomy" id="150365"/>
    <lineage>
        <taxon>Eukaryota</taxon>
        <taxon>Fungi</taxon>
        <taxon>Dikarya</taxon>
        <taxon>Ascomycota</taxon>
        <taxon>Pezizomycotina</taxon>
        <taxon>Dothideomycetes</taxon>
        <taxon>Dothideomycetidae</taxon>
        <taxon>Mycosphaerellales</taxon>
        <taxon>Teratosphaeriaceae</taxon>
        <taxon>Acrodontium</taxon>
    </lineage>
</organism>
<feature type="transmembrane region" description="Helical" evidence="2">
    <location>
        <begin position="310"/>
        <end position="330"/>
    </location>
</feature>
<dbReference type="PANTHER" id="PTHR13155:SF1">
    <property type="entry name" value="A-KINASE ANCHOR PROTEIN 10, MITOCHONDRIAL"/>
    <property type="match status" value="1"/>
</dbReference>
<dbReference type="Pfam" id="PF00615">
    <property type="entry name" value="RGS"/>
    <property type="match status" value="1"/>
</dbReference>
<sequence length="389" mass="43563">MAMRSPTPPTDHSARERLPNLFEVLSRRTLAPVDLFSFYIYMRDVQHSVDYLDFWLDVSQHMSLCRHYVRELRQSVLISTPDLDKASGGAKRSSQGLDSYPFGRDSSDQGPSDIHAIGKEKERAQLNSDQRLSAFLRHDNGNGSGEYRRHSPGHSLGSRSGDSDNAPPRPSFMTGNSVHSASPGNNSSGSPNHTVARADIRASAEKILYTFLLPGSEREIILPQGILQSIIDRIEKEGRDDPEVFDAAKDYVFQAMERDAFPGFLRAKALGNIVQSSMMLRLIAGLVSLFAAFWASFVLIFLNESRRTRCWLILPFTIGVYLLATHQYMLDPILAVLGLSEYTLGSVHKVKEPFVRKLLTKRAIMCFMWIAVIDVALCCLFILVPGKRL</sequence>
<feature type="transmembrane region" description="Helical" evidence="2">
    <location>
        <begin position="362"/>
        <end position="384"/>
    </location>
</feature>
<evidence type="ECO:0000256" key="2">
    <source>
        <dbReference type="SAM" id="Phobius"/>
    </source>
</evidence>
<dbReference type="AlphaFoldDB" id="A0AAQ3MD81"/>
<dbReference type="GO" id="GO:0008104">
    <property type="term" value="P:intracellular protein localization"/>
    <property type="evidence" value="ECO:0007669"/>
    <property type="project" value="TreeGrafter"/>
</dbReference>
<accession>A0AAQ3MD81</accession>